<dbReference type="Proteomes" id="UP000264800">
    <property type="component" value="Unplaced"/>
</dbReference>
<feature type="domain" description="WxxW" evidence="6">
    <location>
        <begin position="39"/>
        <end position="121"/>
    </location>
</feature>
<dbReference type="OrthoDB" id="10018712at2759"/>
<comment type="subcellular location">
    <subcellularLocation>
        <location evidence="1">Secreted</location>
    </subcellularLocation>
</comment>
<dbReference type="PANTHER" id="PTHR15031">
    <property type="entry name" value="CARTILAGE INTERMEDIATE LAYER PROTEIN CLIP"/>
    <property type="match status" value="1"/>
</dbReference>
<dbReference type="GeneID" id="108233367"/>
<evidence type="ECO:0000256" key="5">
    <source>
        <dbReference type="SAM" id="SignalP"/>
    </source>
</evidence>
<dbReference type="InterPro" id="IPR025155">
    <property type="entry name" value="WxxW_domain"/>
</dbReference>
<evidence type="ECO:0000259" key="6">
    <source>
        <dbReference type="Pfam" id="PF13330"/>
    </source>
</evidence>
<dbReference type="AlphaFoldDB" id="A0A3Q3AZV1"/>
<name>A0A3Q3AZV1_KRYMA</name>
<evidence type="ECO:0000313" key="8">
    <source>
        <dbReference type="Proteomes" id="UP000264800"/>
    </source>
</evidence>
<dbReference type="KEGG" id="kmr:108233367"/>
<evidence type="ECO:0000256" key="3">
    <source>
        <dbReference type="ARBA" id="ARBA00022729"/>
    </source>
</evidence>
<dbReference type="PANTHER" id="PTHR15031:SF4">
    <property type="entry name" value="CARTILAGE INTERMEDIATE LAYER PROTEIN 1"/>
    <property type="match status" value="1"/>
</dbReference>
<keyword evidence="3 5" id="KW-0732">Signal</keyword>
<accession>A0A3Q3AZV1</accession>
<keyword evidence="8" id="KW-1185">Reference proteome</keyword>
<dbReference type="RefSeq" id="XP_017267274.1">
    <property type="nucleotide sequence ID" value="XM_017411785.2"/>
</dbReference>
<protein>
    <submittedName>
        <fullName evidence="7">Cartilage intermediate layer protein 2-like</fullName>
    </submittedName>
</protein>
<dbReference type="Pfam" id="PF13330">
    <property type="entry name" value="Mucin2_WxxW"/>
    <property type="match status" value="2"/>
</dbReference>
<feature type="signal peptide" evidence="5">
    <location>
        <begin position="1"/>
        <end position="18"/>
    </location>
</feature>
<keyword evidence="2" id="KW-0964">Secreted</keyword>
<reference evidence="7" key="1">
    <citation type="submission" date="2025-08" db="UniProtKB">
        <authorList>
            <consortium name="Ensembl"/>
        </authorList>
    </citation>
    <scope>IDENTIFICATION</scope>
</reference>
<reference evidence="7" key="2">
    <citation type="submission" date="2025-09" db="UniProtKB">
        <authorList>
            <consortium name="Ensembl"/>
        </authorList>
    </citation>
    <scope>IDENTIFICATION</scope>
</reference>
<proteinExistence type="predicted"/>
<keyword evidence="4" id="KW-0325">Glycoprotein</keyword>
<dbReference type="Ensembl" id="ENSKMAT00000022430.1">
    <property type="protein sequence ID" value="ENSKMAP00000022145.1"/>
    <property type="gene ID" value="ENSKMAG00000016448.1"/>
</dbReference>
<evidence type="ECO:0000256" key="2">
    <source>
        <dbReference type="ARBA" id="ARBA00022525"/>
    </source>
</evidence>
<feature type="domain" description="WxxW" evidence="6">
    <location>
        <begin position="132"/>
        <end position="216"/>
    </location>
</feature>
<evidence type="ECO:0000313" key="7">
    <source>
        <dbReference type="Ensembl" id="ENSKMAP00000022145.1"/>
    </source>
</evidence>
<feature type="chain" id="PRO_5018782589" evidence="5">
    <location>
        <begin position="19"/>
        <end position="220"/>
    </location>
</feature>
<organism evidence="7 8">
    <name type="scientific">Kryptolebias marmoratus</name>
    <name type="common">Mangrove killifish</name>
    <name type="synonym">Rivulus marmoratus</name>
    <dbReference type="NCBI Taxonomy" id="37003"/>
    <lineage>
        <taxon>Eukaryota</taxon>
        <taxon>Metazoa</taxon>
        <taxon>Chordata</taxon>
        <taxon>Craniata</taxon>
        <taxon>Vertebrata</taxon>
        <taxon>Euteleostomi</taxon>
        <taxon>Actinopterygii</taxon>
        <taxon>Neopterygii</taxon>
        <taxon>Teleostei</taxon>
        <taxon>Neoteleostei</taxon>
        <taxon>Acanthomorphata</taxon>
        <taxon>Ovalentaria</taxon>
        <taxon>Atherinomorphae</taxon>
        <taxon>Cyprinodontiformes</taxon>
        <taxon>Rivulidae</taxon>
        <taxon>Kryptolebias</taxon>
    </lineage>
</organism>
<dbReference type="OMA" id="FICRKRD"/>
<dbReference type="GO" id="GO:0005576">
    <property type="term" value="C:extracellular region"/>
    <property type="evidence" value="ECO:0007669"/>
    <property type="project" value="UniProtKB-SubCell"/>
</dbReference>
<dbReference type="InterPro" id="IPR039675">
    <property type="entry name" value="CILP1/CILP2"/>
</dbReference>
<evidence type="ECO:0000256" key="1">
    <source>
        <dbReference type="ARBA" id="ARBA00004613"/>
    </source>
</evidence>
<sequence length="220" mass="25261">MKLLSVAVVVALIIGSAAQENKRPAPPGLPCHHAKYQCWTEWFDSDNPRNGDREILRRLRRRYRGKICPRPIDIEARTLSGLTPEQAGDVIAKSDTKTGFICRKRDQPDRECEDYKVRFSCPPPYCADPVCWTQWYDRDNPSGTGDWETLSALRRRYGDEICKEPLYIEAVTTDELTPAANTRQNFHIYNPTTGFVCRNKDQKVGNCMDYKVRFGCPCNH</sequence>
<dbReference type="GeneTree" id="ENSGT00390000008152"/>
<evidence type="ECO:0000256" key="4">
    <source>
        <dbReference type="ARBA" id="ARBA00023180"/>
    </source>
</evidence>